<dbReference type="Proteomes" id="UP000626109">
    <property type="component" value="Unassembled WGS sequence"/>
</dbReference>
<gene>
    <name evidence="3" type="ORF">PGLA2088_LOCUS25131</name>
</gene>
<evidence type="ECO:0000313" key="4">
    <source>
        <dbReference type="Proteomes" id="UP000626109"/>
    </source>
</evidence>
<comment type="caution">
    <text evidence="3">The sequence shown here is derived from an EMBL/GenBank/DDBJ whole genome shotgun (WGS) entry which is preliminary data.</text>
</comment>
<dbReference type="AlphaFoldDB" id="A0A813JRC1"/>
<dbReference type="CDD" id="cd02869">
    <property type="entry name" value="PseudoU_synth_RluA_like"/>
    <property type="match status" value="1"/>
</dbReference>
<accession>A0A813JRC1</accession>
<evidence type="ECO:0000256" key="1">
    <source>
        <dbReference type="ARBA" id="ARBA00010876"/>
    </source>
</evidence>
<name>A0A813JRC1_POLGL</name>
<feature type="non-terminal residue" evidence="3">
    <location>
        <position position="1"/>
    </location>
</feature>
<dbReference type="Pfam" id="PF00849">
    <property type="entry name" value="PseudoU_synth_2"/>
    <property type="match status" value="1"/>
</dbReference>
<dbReference type="InterPro" id="IPR006145">
    <property type="entry name" value="PsdUridine_synth_RsuA/RluA"/>
</dbReference>
<dbReference type="EMBL" id="CAJNNW010026637">
    <property type="protein sequence ID" value="CAE8686748.1"/>
    <property type="molecule type" value="Genomic_DNA"/>
</dbReference>
<dbReference type="GO" id="GO:0003723">
    <property type="term" value="F:RNA binding"/>
    <property type="evidence" value="ECO:0007669"/>
    <property type="project" value="InterPro"/>
</dbReference>
<dbReference type="InterPro" id="IPR020103">
    <property type="entry name" value="PsdUridine_synth_cat_dom_sf"/>
</dbReference>
<feature type="domain" description="Pseudouridine synthase RsuA/RluA-like" evidence="2">
    <location>
        <begin position="297"/>
        <end position="451"/>
    </location>
</feature>
<dbReference type="SUPFAM" id="SSF55120">
    <property type="entry name" value="Pseudouridine synthase"/>
    <property type="match status" value="1"/>
</dbReference>
<protein>
    <recommendedName>
        <fullName evidence="2">Pseudouridine synthase RsuA/RluA-like domain-containing protein</fullName>
    </recommendedName>
</protein>
<dbReference type="PANTHER" id="PTHR21600">
    <property type="entry name" value="MITOCHONDRIAL RNA PSEUDOURIDINE SYNTHASE"/>
    <property type="match status" value="1"/>
</dbReference>
<evidence type="ECO:0000313" key="3">
    <source>
        <dbReference type="EMBL" id="CAE8686748.1"/>
    </source>
</evidence>
<dbReference type="GO" id="GO:0009982">
    <property type="term" value="F:pseudouridine synthase activity"/>
    <property type="evidence" value="ECO:0007669"/>
    <property type="project" value="InterPro"/>
</dbReference>
<sequence length="545" mass="60648">MGFGRDSCGHKLILVFPAASVEDHVQVVSKAGGANRTRWRRVQAELQEWQRRSPGFLRKQPAIAMFRTRCASVLGPNTHRSGSLQLLWESKERDVSLSVAFFPWALARLSIHDPDIISAAFDEVALKLSASQLAPQELSIIAWAFGMLGVNNPTLFHALVVQAVPQLESFTMGDLLKLAWGFAASGVDVEIFMTIQNEVIARLEQVDLRSCSELSRNAFLQDTLGLLWASNFAGCCSHNLLTSARLVIRQAGAIMDRAQSPSSSPACESMGGLRSTEADLWQPASTPQTILDLPDRLVIFKPPGWEVHSQHTELQLSSFLQATLGKRLAILHDEEHQCGFLHRLDVPSSGLVLAAKTYEAYYDLKVQLNSGEIARDYVILCHGWVRPCLKDIKAKVYWRGLLPTSAGDQGKPSLTRLKVTAHARHSSTALSLVVVRIATGRRHQIRSHFSHLGHPTVCDGKYTAEATFRSDQDICTRNFLHRYRLAFKDLAGKNHEVMMPVPADLMISLQRVTSRDIQSAETIRNWLGGSSLRSWQDYTPLILDF</sequence>
<proteinExistence type="inferred from homology"/>
<evidence type="ECO:0000259" key="2">
    <source>
        <dbReference type="Pfam" id="PF00849"/>
    </source>
</evidence>
<dbReference type="PANTHER" id="PTHR21600:SF87">
    <property type="entry name" value="RNA PSEUDOURIDYLATE SYNTHASE DOMAIN-CONTAINING PROTEIN 1"/>
    <property type="match status" value="1"/>
</dbReference>
<dbReference type="InterPro" id="IPR050188">
    <property type="entry name" value="RluA_PseudoU_synthase"/>
</dbReference>
<comment type="similarity">
    <text evidence="1">Belongs to the pseudouridine synthase RluA family.</text>
</comment>
<dbReference type="Gene3D" id="3.30.2350.10">
    <property type="entry name" value="Pseudouridine synthase"/>
    <property type="match status" value="1"/>
</dbReference>
<dbReference type="GO" id="GO:0000455">
    <property type="term" value="P:enzyme-directed rRNA pseudouridine synthesis"/>
    <property type="evidence" value="ECO:0007669"/>
    <property type="project" value="TreeGrafter"/>
</dbReference>
<organism evidence="3 4">
    <name type="scientific">Polarella glacialis</name>
    <name type="common">Dinoflagellate</name>
    <dbReference type="NCBI Taxonomy" id="89957"/>
    <lineage>
        <taxon>Eukaryota</taxon>
        <taxon>Sar</taxon>
        <taxon>Alveolata</taxon>
        <taxon>Dinophyceae</taxon>
        <taxon>Suessiales</taxon>
        <taxon>Suessiaceae</taxon>
        <taxon>Polarella</taxon>
    </lineage>
</organism>
<reference evidence="3" key="1">
    <citation type="submission" date="2021-02" db="EMBL/GenBank/DDBJ databases">
        <authorList>
            <person name="Dougan E. K."/>
            <person name="Rhodes N."/>
            <person name="Thang M."/>
            <person name="Chan C."/>
        </authorList>
    </citation>
    <scope>NUCLEOTIDE SEQUENCE</scope>
</reference>